<dbReference type="SUPFAM" id="SSF52833">
    <property type="entry name" value="Thioredoxin-like"/>
    <property type="match status" value="1"/>
</dbReference>
<protein>
    <submittedName>
        <fullName evidence="1">Dithiol-disulfide oxidoreductase (DUF899 family)</fullName>
    </submittedName>
</protein>
<dbReference type="Pfam" id="PF05988">
    <property type="entry name" value="DUF899"/>
    <property type="match status" value="1"/>
</dbReference>
<evidence type="ECO:0000313" key="1">
    <source>
        <dbReference type="EMBL" id="MCP2312377.1"/>
    </source>
</evidence>
<proteinExistence type="predicted"/>
<keyword evidence="2" id="KW-1185">Reference proteome</keyword>
<name>A0ABT1J4M6_9ACTN</name>
<gene>
    <name evidence="1" type="ORF">FHR36_005543</name>
</gene>
<dbReference type="Proteomes" id="UP001206483">
    <property type="component" value="Unassembled WGS sequence"/>
</dbReference>
<reference evidence="1 2" key="1">
    <citation type="submission" date="2022-06" db="EMBL/GenBank/DDBJ databases">
        <title>Sequencing the genomes of 1000 actinobacteria strains.</title>
        <authorList>
            <person name="Klenk H.-P."/>
        </authorList>
    </citation>
    <scope>NUCLEOTIDE SEQUENCE [LARGE SCALE GENOMIC DNA]</scope>
    <source>
        <strain evidence="1 2">DSM 41656</strain>
    </source>
</reference>
<dbReference type="InterPro" id="IPR036249">
    <property type="entry name" value="Thioredoxin-like_sf"/>
</dbReference>
<evidence type="ECO:0000313" key="2">
    <source>
        <dbReference type="Proteomes" id="UP001206483"/>
    </source>
</evidence>
<dbReference type="InterPro" id="IPR010296">
    <property type="entry name" value="DUF899_thioredox"/>
</dbReference>
<accession>A0ABT1J4M6</accession>
<dbReference type="RefSeq" id="WP_253801394.1">
    <property type="nucleotide sequence ID" value="NZ_BAAAUB010000045.1"/>
</dbReference>
<comment type="caution">
    <text evidence="1">The sequence shown here is derived from an EMBL/GenBank/DDBJ whole genome shotgun (WGS) entry which is preliminary data.</text>
</comment>
<dbReference type="EMBL" id="JAMZDX010000005">
    <property type="protein sequence ID" value="MCP2312377.1"/>
    <property type="molecule type" value="Genomic_DNA"/>
</dbReference>
<sequence length="232" mass="26865">MSLPEIVSREEWLEARKALLEKEKVVTKARDDIAAERRRLPMVRVDKDYRFVGPDGERSLLDLFEGRTQLVVRHFMFAPTAEEGCIGCSMQADSIGELAHMWARDTTFVMVSLAGQEKLQAWSARMGWNIPWYTAVGEQFNRDYEVTTDQGETPGVSAFVRDGDQVFHTYSVFDRGGEIFKNFYNYLDITVLGRQEEQLEHPWDWWRFKDRYEDAAAGGPGENFWNGTRFKA</sequence>
<organism evidence="1 2">
    <name type="scientific">Kitasatospora paracochleata</name>
    <dbReference type="NCBI Taxonomy" id="58354"/>
    <lineage>
        <taxon>Bacteria</taxon>
        <taxon>Bacillati</taxon>
        <taxon>Actinomycetota</taxon>
        <taxon>Actinomycetes</taxon>
        <taxon>Kitasatosporales</taxon>
        <taxon>Streptomycetaceae</taxon>
        <taxon>Kitasatospora</taxon>
    </lineage>
</organism>
<dbReference type="Gene3D" id="3.40.30.10">
    <property type="entry name" value="Glutaredoxin"/>
    <property type="match status" value="1"/>
</dbReference>